<proteinExistence type="predicted"/>
<evidence type="ECO:0000256" key="1">
    <source>
        <dbReference type="ARBA" id="ARBA00022723"/>
    </source>
</evidence>
<evidence type="ECO:0000256" key="2">
    <source>
        <dbReference type="ARBA" id="ARBA00022771"/>
    </source>
</evidence>
<sequence length="436" mass="49472">MCEASLCDKHLKVHSKSPEHVLSDPGTSFENKKCSVHKELLKYYCTEDEACICVSCTVAGEHQGHQVEMLDEAYKKKKKRLKNLLQKVTIKKEETEKRVKNLEEHRKKSQVKTAKLTERVTALFVDLRKRSDNLEERILSEISRQEEQVSLSLSDLIQKLEIQKDELSRKMRHIEELCNMTDPLTVLQEPDTGDLCDPEEGGGDEDTGGHDNQRHDVDGLDVTVISDTFHTVCDIISGIRSGIYVEGPADILLDVNTAGNYITISDDLKTVSVSKINQNRSETGERFEYNQVLSNKSFSLGRHYWDVDISNAGSWRVGVCYRSMDRRGLKSYIGGNDKSWGLFGGLFNTRYGVIHNTKYIQLPDKISSGRVRVCLDYEAGELSFYEMCDPIKHLYTFTASFTQPLYAVLWIHYGCLRISENLIVASKVHQETGSAT</sequence>
<keyword evidence="4 6" id="KW-0175">Coiled coil</keyword>
<dbReference type="PANTHER" id="PTHR25465:SF41">
    <property type="entry name" value="E3 UBIQUITIN-PROTEIN LIGASE RNF135"/>
    <property type="match status" value="1"/>
</dbReference>
<dbReference type="Pfam" id="PF00643">
    <property type="entry name" value="zf-B_box"/>
    <property type="match status" value="1"/>
</dbReference>
<feature type="region of interest" description="Disordered" evidence="7">
    <location>
        <begin position="188"/>
        <end position="215"/>
    </location>
</feature>
<dbReference type="PRINTS" id="PR01407">
    <property type="entry name" value="BUTYPHLNCDUF"/>
</dbReference>
<dbReference type="SMART" id="SM00336">
    <property type="entry name" value="BBOX"/>
    <property type="match status" value="1"/>
</dbReference>
<dbReference type="InterPro" id="IPR003649">
    <property type="entry name" value="Bbox_C"/>
</dbReference>
<evidence type="ECO:0000313" key="10">
    <source>
        <dbReference type="EMBL" id="KAG8547126.1"/>
    </source>
</evidence>
<gene>
    <name evidence="10" type="ORF">GDO81_029052</name>
</gene>
<evidence type="ECO:0000259" key="9">
    <source>
        <dbReference type="PROSITE" id="PS50188"/>
    </source>
</evidence>
<dbReference type="PANTHER" id="PTHR25465">
    <property type="entry name" value="B-BOX DOMAIN CONTAINING"/>
    <property type="match status" value="1"/>
</dbReference>
<dbReference type="InterPro" id="IPR001870">
    <property type="entry name" value="B30.2/SPRY"/>
</dbReference>
<accession>A0AAV6ZD62</accession>
<evidence type="ECO:0000256" key="6">
    <source>
        <dbReference type="SAM" id="Coils"/>
    </source>
</evidence>
<feature type="compositionally biased region" description="Acidic residues" evidence="7">
    <location>
        <begin position="191"/>
        <end position="206"/>
    </location>
</feature>
<comment type="caution">
    <text evidence="10">The sequence shown here is derived from an EMBL/GenBank/DDBJ whole genome shotgun (WGS) entry which is preliminary data.</text>
</comment>
<dbReference type="EMBL" id="WNYA01000822">
    <property type="protein sequence ID" value="KAG8547126.1"/>
    <property type="molecule type" value="Genomic_DNA"/>
</dbReference>
<evidence type="ECO:0000256" key="7">
    <source>
        <dbReference type="SAM" id="MobiDB-lite"/>
    </source>
</evidence>
<dbReference type="InterPro" id="IPR003879">
    <property type="entry name" value="Butyrophylin_SPRY"/>
</dbReference>
<feature type="coiled-coil region" evidence="6">
    <location>
        <begin position="67"/>
        <end position="119"/>
    </location>
</feature>
<dbReference type="PROSITE" id="PS50119">
    <property type="entry name" value="ZF_BBOX"/>
    <property type="match status" value="1"/>
</dbReference>
<keyword evidence="1" id="KW-0479">Metal-binding</keyword>
<feature type="domain" description="B box-type" evidence="8">
    <location>
        <begin position="29"/>
        <end position="70"/>
    </location>
</feature>
<dbReference type="SMART" id="SM00502">
    <property type="entry name" value="BBC"/>
    <property type="match status" value="1"/>
</dbReference>
<evidence type="ECO:0000256" key="3">
    <source>
        <dbReference type="ARBA" id="ARBA00022833"/>
    </source>
</evidence>
<evidence type="ECO:0000256" key="5">
    <source>
        <dbReference type="PROSITE-ProRule" id="PRU00024"/>
    </source>
</evidence>
<keyword evidence="3" id="KW-0862">Zinc</keyword>
<organism evidence="10 11">
    <name type="scientific">Engystomops pustulosus</name>
    <name type="common">Tungara frog</name>
    <name type="synonym">Physalaemus pustulosus</name>
    <dbReference type="NCBI Taxonomy" id="76066"/>
    <lineage>
        <taxon>Eukaryota</taxon>
        <taxon>Metazoa</taxon>
        <taxon>Chordata</taxon>
        <taxon>Craniata</taxon>
        <taxon>Vertebrata</taxon>
        <taxon>Euteleostomi</taxon>
        <taxon>Amphibia</taxon>
        <taxon>Batrachia</taxon>
        <taxon>Anura</taxon>
        <taxon>Neobatrachia</taxon>
        <taxon>Hyloidea</taxon>
        <taxon>Leptodactylidae</taxon>
        <taxon>Leiuperinae</taxon>
        <taxon>Engystomops</taxon>
    </lineage>
</organism>
<dbReference type="Gene3D" id="3.30.160.60">
    <property type="entry name" value="Classic Zinc Finger"/>
    <property type="match status" value="1"/>
</dbReference>
<keyword evidence="2 5" id="KW-0863">Zinc-finger</keyword>
<protein>
    <submittedName>
        <fullName evidence="10">Uncharacterized protein</fullName>
    </submittedName>
</protein>
<feature type="domain" description="B30.2/SPRY" evidence="9">
    <location>
        <begin position="231"/>
        <end position="427"/>
    </location>
</feature>
<evidence type="ECO:0000313" key="11">
    <source>
        <dbReference type="Proteomes" id="UP000824782"/>
    </source>
</evidence>
<dbReference type="AlphaFoldDB" id="A0AAV6ZD62"/>
<dbReference type="SMART" id="SM00589">
    <property type="entry name" value="PRY"/>
    <property type="match status" value="1"/>
</dbReference>
<dbReference type="SUPFAM" id="SSF57845">
    <property type="entry name" value="B-box zinc-binding domain"/>
    <property type="match status" value="1"/>
</dbReference>
<dbReference type="InterPro" id="IPR013320">
    <property type="entry name" value="ConA-like_dom_sf"/>
</dbReference>
<dbReference type="InterPro" id="IPR003877">
    <property type="entry name" value="SPRY_dom"/>
</dbReference>
<evidence type="ECO:0000256" key="4">
    <source>
        <dbReference type="ARBA" id="ARBA00023054"/>
    </source>
</evidence>
<feature type="coiled-coil region" evidence="6">
    <location>
        <begin position="150"/>
        <end position="177"/>
    </location>
</feature>
<dbReference type="Pfam" id="PF13765">
    <property type="entry name" value="PRY"/>
    <property type="match status" value="1"/>
</dbReference>
<dbReference type="GO" id="GO:0008270">
    <property type="term" value="F:zinc ion binding"/>
    <property type="evidence" value="ECO:0007669"/>
    <property type="project" value="UniProtKB-KW"/>
</dbReference>
<dbReference type="InterPro" id="IPR051051">
    <property type="entry name" value="E3_ubiq-ligase_TRIM/RNF"/>
</dbReference>
<dbReference type="PROSITE" id="PS50188">
    <property type="entry name" value="B302_SPRY"/>
    <property type="match status" value="1"/>
</dbReference>
<dbReference type="Gene3D" id="2.60.120.920">
    <property type="match status" value="1"/>
</dbReference>
<reference evidence="10" key="1">
    <citation type="thesis" date="2020" institute="ProQuest LLC" country="789 East Eisenhower Parkway, Ann Arbor, MI, USA">
        <title>Comparative Genomics and Chromosome Evolution.</title>
        <authorList>
            <person name="Mudd A.B."/>
        </authorList>
    </citation>
    <scope>NUCLEOTIDE SEQUENCE</scope>
    <source>
        <strain evidence="10">237g6f4</strain>
        <tissue evidence="10">Blood</tissue>
    </source>
</reference>
<name>A0AAV6ZD62_ENGPU</name>
<dbReference type="InterPro" id="IPR006574">
    <property type="entry name" value="PRY"/>
</dbReference>
<dbReference type="Pfam" id="PF00622">
    <property type="entry name" value="SPRY"/>
    <property type="match status" value="1"/>
</dbReference>
<dbReference type="Proteomes" id="UP000824782">
    <property type="component" value="Unassembled WGS sequence"/>
</dbReference>
<dbReference type="SMART" id="SM00449">
    <property type="entry name" value="SPRY"/>
    <property type="match status" value="1"/>
</dbReference>
<dbReference type="SUPFAM" id="SSF49899">
    <property type="entry name" value="Concanavalin A-like lectins/glucanases"/>
    <property type="match status" value="1"/>
</dbReference>
<dbReference type="InterPro" id="IPR043136">
    <property type="entry name" value="B30.2/SPRY_sf"/>
</dbReference>
<dbReference type="CDD" id="cd12891">
    <property type="entry name" value="SPRY_PRY_C-I_2"/>
    <property type="match status" value="1"/>
</dbReference>
<evidence type="ECO:0000259" key="8">
    <source>
        <dbReference type="PROSITE" id="PS50119"/>
    </source>
</evidence>
<keyword evidence="11" id="KW-1185">Reference proteome</keyword>
<dbReference type="InterPro" id="IPR000315">
    <property type="entry name" value="Znf_B-box"/>
</dbReference>
<dbReference type="GO" id="GO:0005737">
    <property type="term" value="C:cytoplasm"/>
    <property type="evidence" value="ECO:0007669"/>
    <property type="project" value="UniProtKB-ARBA"/>
</dbReference>
<dbReference type="CDD" id="cd19769">
    <property type="entry name" value="Bbox2_TRIM16-like"/>
    <property type="match status" value="1"/>
</dbReference>